<dbReference type="EMBL" id="PYMP01000005">
    <property type="protein sequence ID" value="PSU52767.1"/>
    <property type="molecule type" value="Genomic_DNA"/>
</dbReference>
<reference evidence="6 7" key="1">
    <citation type="submission" date="2018-03" db="EMBL/GenBank/DDBJ databases">
        <title>Whole genome sequencing of Histamine producing bacteria.</title>
        <authorList>
            <person name="Butler K."/>
        </authorList>
    </citation>
    <scope>NUCLEOTIDE SEQUENCE [LARGE SCALE GENOMIC DNA]</scope>
    <source>
        <strain evidence="5 7">FS-6.1</strain>
        <strain evidence="4 6">FS-6.2</strain>
    </source>
</reference>
<evidence type="ECO:0000313" key="5">
    <source>
        <dbReference type="EMBL" id="PSU52767.1"/>
    </source>
</evidence>
<dbReference type="InterPro" id="IPR005184">
    <property type="entry name" value="DUF306_Meta_HslJ"/>
</dbReference>
<sequence length="341" mass="37823">MKRFIPVFISILTIYSTTLMAAEVTTRDPHASSSQKNQQSPLTVSPQIPHLSAPVDSKADDYSLLVLQQAYYHGIDDIGSTIHLQQGLWAGEPYQPGGNVMPQVMLLSDLKATGVLNANNDPMAVVLLNYSPGGSGQFLYLAVMAYRDGKLVNVATQYVGDRVRVKGLVIKNHQIILDVIQAGKNDPACCPGDVARHIWRLEHNKLVEIPSHQPIVRLTPAILANTEWQLESWRYGDPVTSASKINLRYINGHFVGMVDCNNYTVTVKSLLQPGAIDVLEQHAVITERKCDDPLASHRQKRYFEQLAAVTQFTYFAGKLAFTYQLDHHAGVMIFSAKKTQS</sequence>
<organism evidence="5 7">
    <name type="scientific">Photobacterium phosphoreum</name>
    <dbReference type="NCBI Taxonomy" id="659"/>
    <lineage>
        <taxon>Bacteria</taxon>
        <taxon>Pseudomonadati</taxon>
        <taxon>Pseudomonadota</taxon>
        <taxon>Gammaproteobacteria</taxon>
        <taxon>Vibrionales</taxon>
        <taxon>Vibrionaceae</taxon>
        <taxon>Photobacterium</taxon>
    </lineage>
</organism>
<accession>A0A2T3JUA0</accession>
<evidence type="ECO:0000313" key="6">
    <source>
        <dbReference type="Proteomes" id="UP000241405"/>
    </source>
</evidence>
<feature type="domain" description="DUF306" evidence="3">
    <location>
        <begin position="223"/>
        <end position="322"/>
    </location>
</feature>
<dbReference type="AlphaFoldDB" id="A0A2T3JUA0"/>
<feature type="region of interest" description="Disordered" evidence="1">
    <location>
        <begin position="26"/>
        <end position="48"/>
    </location>
</feature>
<gene>
    <name evidence="5" type="ORF">C9J18_07480</name>
    <name evidence="4" type="ORF">CTM96_13240</name>
</gene>
<protein>
    <recommendedName>
        <fullName evidence="3">DUF306 domain-containing protein</fullName>
    </recommendedName>
</protein>
<dbReference type="Pfam" id="PF03724">
    <property type="entry name" value="META"/>
    <property type="match status" value="1"/>
</dbReference>
<dbReference type="Gene3D" id="2.40.128.270">
    <property type="match status" value="1"/>
</dbReference>
<evidence type="ECO:0000256" key="2">
    <source>
        <dbReference type="SAM" id="SignalP"/>
    </source>
</evidence>
<proteinExistence type="predicted"/>
<keyword evidence="6" id="KW-1185">Reference proteome</keyword>
<evidence type="ECO:0000256" key="1">
    <source>
        <dbReference type="SAM" id="MobiDB-lite"/>
    </source>
</evidence>
<feature type="chain" id="PRO_5015749041" description="DUF306 domain-containing protein" evidence="2">
    <location>
        <begin position="22"/>
        <end position="341"/>
    </location>
</feature>
<dbReference type="InterPro" id="IPR038670">
    <property type="entry name" value="HslJ-like_sf"/>
</dbReference>
<evidence type="ECO:0000313" key="4">
    <source>
        <dbReference type="EMBL" id="PSU24050.1"/>
    </source>
</evidence>
<dbReference type="Proteomes" id="UP000241618">
    <property type="component" value="Unassembled WGS sequence"/>
</dbReference>
<name>A0A2T3JUA0_PHOPO</name>
<comment type="caution">
    <text evidence="5">The sequence shown here is derived from an EMBL/GenBank/DDBJ whole genome shotgun (WGS) entry which is preliminary data.</text>
</comment>
<dbReference type="EMBL" id="PYMO01000013">
    <property type="protein sequence ID" value="PSU24050.1"/>
    <property type="molecule type" value="Genomic_DNA"/>
</dbReference>
<evidence type="ECO:0000313" key="7">
    <source>
        <dbReference type="Proteomes" id="UP000241618"/>
    </source>
</evidence>
<feature type="signal peptide" evidence="2">
    <location>
        <begin position="1"/>
        <end position="21"/>
    </location>
</feature>
<dbReference type="Proteomes" id="UP000241405">
    <property type="component" value="Unassembled WGS sequence"/>
</dbReference>
<keyword evidence="2" id="KW-0732">Signal</keyword>
<evidence type="ECO:0000259" key="3">
    <source>
        <dbReference type="Pfam" id="PF03724"/>
    </source>
</evidence>
<dbReference type="RefSeq" id="WP_107189304.1">
    <property type="nucleotide sequence ID" value="NZ_PYMN01000004.1"/>
</dbReference>
<feature type="compositionally biased region" description="Polar residues" evidence="1">
    <location>
        <begin position="31"/>
        <end position="46"/>
    </location>
</feature>